<protein>
    <submittedName>
        <fullName evidence="1">Uncharacterized protein</fullName>
    </submittedName>
</protein>
<dbReference type="AlphaFoldDB" id="A0A645IZQ5"/>
<name>A0A645IZQ5_9ZZZZ</name>
<proteinExistence type="predicted"/>
<gene>
    <name evidence="1" type="ORF">SDC9_204040</name>
</gene>
<reference evidence="1" key="1">
    <citation type="submission" date="2019-08" db="EMBL/GenBank/DDBJ databases">
        <authorList>
            <person name="Kucharzyk K."/>
            <person name="Murdoch R.W."/>
            <person name="Higgins S."/>
            <person name="Loffler F."/>
        </authorList>
    </citation>
    <scope>NUCLEOTIDE SEQUENCE</scope>
</reference>
<accession>A0A645IZQ5</accession>
<comment type="caution">
    <text evidence="1">The sequence shown here is derived from an EMBL/GenBank/DDBJ whole genome shotgun (WGS) entry which is preliminary data.</text>
</comment>
<evidence type="ECO:0000313" key="1">
    <source>
        <dbReference type="EMBL" id="MPN56352.1"/>
    </source>
</evidence>
<organism evidence="1">
    <name type="scientific">bioreactor metagenome</name>
    <dbReference type="NCBI Taxonomy" id="1076179"/>
    <lineage>
        <taxon>unclassified sequences</taxon>
        <taxon>metagenomes</taxon>
        <taxon>ecological metagenomes</taxon>
    </lineage>
</organism>
<sequence length="76" mass="8653">MGPIPRLHMLGAVLDLFLHQIEDLRCDDGLVVLFYIVLGDFPFIHYGLFGKEIGNVVLLQQCITLVLHIGQDMFDR</sequence>
<dbReference type="EMBL" id="VSSQ01126588">
    <property type="protein sequence ID" value="MPN56352.1"/>
    <property type="molecule type" value="Genomic_DNA"/>
</dbReference>